<name>A0AAV9UHF4_9PEZI</name>
<dbReference type="AlphaFoldDB" id="A0AAV9UHF4"/>
<feature type="compositionally biased region" description="Basic residues" evidence="1">
    <location>
        <begin position="263"/>
        <end position="272"/>
    </location>
</feature>
<sequence length="272" mass="29657">MPPDVSPLTVLNATAWTSWLTKNALTSAGVWLTLAKKGVTSPTSLTYPEALDEALCHGWIDGQRKGGDDKTFSQRFTPRTAKSGWSKRNVGFIERLEGEGRMKPSGLAAVAAAKADGRWEKAYAGSASMVPDPLFLEALEGNDAAKRFYEGLSSQNRFAIYLRLQQLKTEAGKMKKIQEFVVMLENGETIYPQKAATAKGGEKGQGKVKVKRAASESGDETAPSVQKRAKKGKLAEANTKVKVMTKAEEGEGAKKKTVEPRRQGLRQRKEKP</sequence>
<accession>A0AAV9UHF4</accession>
<feature type="compositionally biased region" description="Basic and acidic residues" evidence="1">
    <location>
        <begin position="245"/>
        <end position="262"/>
    </location>
</feature>
<comment type="caution">
    <text evidence="2">The sequence shown here is derived from an EMBL/GenBank/DDBJ whole genome shotgun (WGS) entry which is preliminary data.</text>
</comment>
<protein>
    <submittedName>
        <fullName evidence="2">Uncharacterized protein</fullName>
    </submittedName>
</protein>
<keyword evidence="3" id="KW-1185">Reference proteome</keyword>
<organism evidence="2 3">
    <name type="scientific">Orbilia blumenaviensis</name>
    <dbReference type="NCBI Taxonomy" id="1796055"/>
    <lineage>
        <taxon>Eukaryota</taxon>
        <taxon>Fungi</taxon>
        <taxon>Dikarya</taxon>
        <taxon>Ascomycota</taxon>
        <taxon>Pezizomycotina</taxon>
        <taxon>Orbiliomycetes</taxon>
        <taxon>Orbiliales</taxon>
        <taxon>Orbiliaceae</taxon>
        <taxon>Orbilia</taxon>
    </lineage>
</organism>
<reference evidence="2 3" key="1">
    <citation type="submission" date="2019-10" db="EMBL/GenBank/DDBJ databases">
        <authorList>
            <person name="Palmer J.M."/>
        </authorList>
    </citation>
    <scope>NUCLEOTIDE SEQUENCE [LARGE SCALE GENOMIC DNA]</scope>
    <source>
        <strain evidence="2 3">TWF730</strain>
    </source>
</reference>
<dbReference type="Proteomes" id="UP001373714">
    <property type="component" value="Unassembled WGS sequence"/>
</dbReference>
<feature type="region of interest" description="Disordered" evidence="1">
    <location>
        <begin position="196"/>
        <end position="272"/>
    </location>
</feature>
<gene>
    <name evidence="2" type="ORF">TWF730_001342</name>
</gene>
<evidence type="ECO:0000313" key="3">
    <source>
        <dbReference type="Proteomes" id="UP001373714"/>
    </source>
</evidence>
<dbReference type="EMBL" id="JAVHNS010000010">
    <property type="protein sequence ID" value="KAK6341855.1"/>
    <property type="molecule type" value="Genomic_DNA"/>
</dbReference>
<proteinExistence type="predicted"/>
<evidence type="ECO:0000313" key="2">
    <source>
        <dbReference type="EMBL" id="KAK6341855.1"/>
    </source>
</evidence>
<evidence type="ECO:0000256" key="1">
    <source>
        <dbReference type="SAM" id="MobiDB-lite"/>
    </source>
</evidence>
<dbReference type="Pfam" id="PF13376">
    <property type="entry name" value="OmdA"/>
    <property type="match status" value="1"/>
</dbReference>